<comment type="caution">
    <text evidence="4">The sequence shown here is derived from an EMBL/GenBank/DDBJ whole genome shotgun (WGS) entry which is preliminary data.</text>
</comment>
<dbReference type="InterPro" id="IPR011330">
    <property type="entry name" value="Glyco_hydro/deAcase_b/a-brl"/>
</dbReference>
<feature type="domain" description="NodB homology" evidence="3">
    <location>
        <begin position="93"/>
        <end position="263"/>
    </location>
</feature>
<dbReference type="SUPFAM" id="SSF88713">
    <property type="entry name" value="Glycoside hydrolase/deacetylase"/>
    <property type="match status" value="1"/>
</dbReference>
<dbReference type="RefSeq" id="WP_184666722.1">
    <property type="nucleotide sequence ID" value="NZ_BAABAI010000025.1"/>
</dbReference>
<keyword evidence="5" id="KW-1185">Reference proteome</keyword>
<evidence type="ECO:0000313" key="5">
    <source>
        <dbReference type="Proteomes" id="UP000542674"/>
    </source>
</evidence>
<accession>A0A7W7T0D3</accession>
<evidence type="ECO:0000256" key="1">
    <source>
        <dbReference type="SAM" id="MobiDB-lite"/>
    </source>
</evidence>
<dbReference type="Gene3D" id="3.20.20.370">
    <property type="entry name" value="Glycoside hydrolase/deacetylase"/>
    <property type="match status" value="1"/>
</dbReference>
<dbReference type="InterPro" id="IPR050248">
    <property type="entry name" value="Polysacc_deacetylase_ArnD"/>
</dbReference>
<reference evidence="4 5" key="1">
    <citation type="submission" date="2020-08" db="EMBL/GenBank/DDBJ databases">
        <title>Sequencing the genomes of 1000 actinobacteria strains.</title>
        <authorList>
            <person name="Klenk H.-P."/>
        </authorList>
    </citation>
    <scope>NUCLEOTIDE SEQUENCE [LARGE SCALE GENOMIC DNA]</scope>
    <source>
        <strain evidence="4 5">DSM 45084</strain>
    </source>
</reference>
<feature type="region of interest" description="Disordered" evidence="1">
    <location>
        <begin position="28"/>
        <end position="54"/>
    </location>
</feature>
<gene>
    <name evidence="4" type="ORF">F4559_001345</name>
</gene>
<dbReference type="PANTHER" id="PTHR10587:SF134">
    <property type="entry name" value="SECRETED PROTEIN"/>
    <property type="match status" value="1"/>
</dbReference>
<dbReference type="GO" id="GO:0016810">
    <property type="term" value="F:hydrolase activity, acting on carbon-nitrogen (but not peptide) bonds"/>
    <property type="evidence" value="ECO:0007669"/>
    <property type="project" value="InterPro"/>
</dbReference>
<dbReference type="CDD" id="cd10917">
    <property type="entry name" value="CE4_NodB_like_6s_7s"/>
    <property type="match status" value="1"/>
</dbReference>
<keyword evidence="2" id="KW-0732">Signal</keyword>
<sequence length="276" mass="29604">MRRIRVIVAIALVSVTVACGAGALESQPVAAPTTTTSSVPPTTTTPPTALPGPNGTTVPVFQPAYAYGTPQASAPPAVDGLAPIVRRIETDKPYVFITIDDGAVRHPAALELIRLSGVRPTLFLNTKHVEGDVPYFRAFQDRAGARVHGHTTDHPNLQGQGYAFQHREICENTDYIGAQMGKRPTLFRPPFGNYDQTTRKAAADCGIAALVLWTAAVNDGVVQFQAGGKLNPGDIVLMHFRQTFVEDWLAFLNRAKQDGLTPVLLDDFLSPTAPPA</sequence>
<dbReference type="PROSITE" id="PS51677">
    <property type="entry name" value="NODB"/>
    <property type="match status" value="1"/>
</dbReference>
<name>A0A7W7T0D3_9PSEU</name>
<dbReference type="Proteomes" id="UP000542674">
    <property type="component" value="Unassembled WGS sequence"/>
</dbReference>
<dbReference type="Pfam" id="PF01522">
    <property type="entry name" value="Polysacc_deac_1"/>
    <property type="match status" value="1"/>
</dbReference>
<dbReference type="GO" id="GO:0005975">
    <property type="term" value="P:carbohydrate metabolic process"/>
    <property type="evidence" value="ECO:0007669"/>
    <property type="project" value="InterPro"/>
</dbReference>
<organism evidence="4 5">
    <name type="scientific">Saccharothrix violaceirubra</name>
    <dbReference type="NCBI Taxonomy" id="413306"/>
    <lineage>
        <taxon>Bacteria</taxon>
        <taxon>Bacillati</taxon>
        <taxon>Actinomycetota</taxon>
        <taxon>Actinomycetes</taxon>
        <taxon>Pseudonocardiales</taxon>
        <taxon>Pseudonocardiaceae</taxon>
        <taxon>Saccharothrix</taxon>
    </lineage>
</organism>
<dbReference type="PANTHER" id="PTHR10587">
    <property type="entry name" value="GLYCOSYL TRANSFERASE-RELATED"/>
    <property type="match status" value="1"/>
</dbReference>
<dbReference type="EMBL" id="JACHJS010000001">
    <property type="protein sequence ID" value="MBB4963986.1"/>
    <property type="molecule type" value="Genomic_DNA"/>
</dbReference>
<dbReference type="AlphaFoldDB" id="A0A7W7T0D3"/>
<evidence type="ECO:0000259" key="3">
    <source>
        <dbReference type="PROSITE" id="PS51677"/>
    </source>
</evidence>
<protein>
    <submittedName>
        <fullName evidence="4">Peptidoglycan/xylan/chitin deacetylase (PgdA/CDA1 family)</fullName>
    </submittedName>
</protein>
<feature type="chain" id="PRO_5031218382" evidence="2">
    <location>
        <begin position="24"/>
        <end position="276"/>
    </location>
</feature>
<dbReference type="InterPro" id="IPR002509">
    <property type="entry name" value="NODB_dom"/>
</dbReference>
<feature type="signal peptide" evidence="2">
    <location>
        <begin position="1"/>
        <end position="23"/>
    </location>
</feature>
<dbReference type="PROSITE" id="PS51257">
    <property type="entry name" value="PROKAR_LIPOPROTEIN"/>
    <property type="match status" value="1"/>
</dbReference>
<evidence type="ECO:0000313" key="4">
    <source>
        <dbReference type="EMBL" id="MBB4963986.1"/>
    </source>
</evidence>
<evidence type="ECO:0000256" key="2">
    <source>
        <dbReference type="SAM" id="SignalP"/>
    </source>
</evidence>
<proteinExistence type="predicted"/>